<organism evidence="5 6">
    <name type="scientific">Parendozoicomonas callyspongiae</name>
    <dbReference type="NCBI Taxonomy" id="2942213"/>
    <lineage>
        <taxon>Bacteria</taxon>
        <taxon>Pseudomonadati</taxon>
        <taxon>Pseudomonadota</taxon>
        <taxon>Gammaproteobacteria</taxon>
        <taxon>Oceanospirillales</taxon>
        <taxon>Endozoicomonadaceae</taxon>
        <taxon>Parendozoicomonas</taxon>
    </lineage>
</organism>
<dbReference type="PANTHER" id="PTHR30098:SF2">
    <property type="entry name" value="LEUCYL_PHENYLALANYL-TRNA--PROTEIN TRANSFERASE"/>
    <property type="match status" value="1"/>
</dbReference>
<evidence type="ECO:0000256" key="2">
    <source>
        <dbReference type="ARBA" id="ARBA00022679"/>
    </source>
</evidence>
<dbReference type="InterPro" id="IPR016181">
    <property type="entry name" value="Acyl_CoA_acyltransferase"/>
</dbReference>
<comment type="catalytic activity">
    <reaction evidence="4">
        <text>N-terminal L-arginyl-[protein] + L-leucyl-tRNA(Leu) = N-terminal L-leucyl-L-arginyl-[protein] + tRNA(Leu) + H(+)</text>
        <dbReference type="Rhea" id="RHEA:50416"/>
        <dbReference type="Rhea" id="RHEA-COMP:9613"/>
        <dbReference type="Rhea" id="RHEA-COMP:9622"/>
        <dbReference type="Rhea" id="RHEA-COMP:12672"/>
        <dbReference type="Rhea" id="RHEA-COMP:12673"/>
        <dbReference type="ChEBI" id="CHEBI:15378"/>
        <dbReference type="ChEBI" id="CHEBI:64719"/>
        <dbReference type="ChEBI" id="CHEBI:78442"/>
        <dbReference type="ChEBI" id="CHEBI:78494"/>
        <dbReference type="ChEBI" id="CHEBI:133044"/>
        <dbReference type="EC" id="2.3.2.6"/>
    </reaction>
</comment>
<sequence>MIPWIDEQNPIFPPTELALVEPDGLLCAGGNLNIETLVAAYRQGIFPWYSEGQPILWWSPDPRMVLTPEIFHLSRSMKRFVKTTKLRVTSNSAFPEVISACASIARAGQEGTWITDEMQQAYCDLHQKGYAHSVEVWNQSQLVGGLYGIALGKVFFGESMFSLTSNASKLALTGLVSSGLFELIDCQQHTPHLESLGAKLMSRHVFLARVNELVDNSPVSLVISQETSSWMGNRASE</sequence>
<comment type="catalytic activity">
    <reaction evidence="4">
        <text>N-terminal L-lysyl-[protein] + L-leucyl-tRNA(Leu) = N-terminal L-leucyl-L-lysyl-[protein] + tRNA(Leu) + H(+)</text>
        <dbReference type="Rhea" id="RHEA:12340"/>
        <dbReference type="Rhea" id="RHEA-COMP:9613"/>
        <dbReference type="Rhea" id="RHEA-COMP:9622"/>
        <dbReference type="Rhea" id="RHEA-COMP:12670"/>
        <dbReference type="Rhea" id="RHEA-COMP:12671"/>
        <dbReference type="ChEBI" id="CHEBI:15378"/>
        <dbReference type="ChEBI" id="CHEBI:65249"/>
        <dbReference type="ChEBI" id="CHEBI:78442"/>
        <dbReference type="ChEBI" id="CHEBI:78494"/>
        <dbReference type="ChEBI" id="CHEBI:133043"/>
        <dbReference type="EC" id="2.3.2.6"/>
    </reaction>
</comment>
<dbReference type="InterPro" id="IPR042203">
    <property type="entry name" value="Leu/Phe-tRNA_Trfase_C"/>
</dbReference>
<dbReference type="GO" id="GO:0008914">
    <property type="term" value="F:leucyl-tRNA--protein transferase activity"/>
    <property type="evidence" value="ECO:0007669"/>
    <property type="project" value="UniProtKB-EC"/>
</dbReference>
<dbReference type="Pfam" id="PF03588">
    <property type="entry name" value="Leu_Phe_trans"/>
    <property type="match status" value="1"/>
</dbReference>
<comment type="function">
    <text evidence="4">Functions in the N-end rule pathway of protein degradation where it conjugates Leu, Phe and, less efficiently, Met from aminoacyl-tRNAs to the N-termini of proteins containing an N-terminal arginine or lysine.</text>
</comment>
<name>A0ABT0PET7_9GAMM</name>
<keyword evidence="3 4" id="KW-0012">Acyltransferase</keyword>
<comment type="subcellular location">
    <subcellularLocation>
        <location evidence="4">Cytoplasm</location>
    </subcellularLocation>
</comment>
<dbReference type="EC" id="2.3.2.6" evidence="4"/>
<evidence type="ECO:0000256" key="3">
    <source>
        <dbReference type="ARBA" id="ARBA00023315"/>
    </source>
</evidence>
<dbReference type="RefSeq" id="WP_249698999.1">
    <property type="nucleotide sequence ID" value="NZ_JAMFLX010000008.1"/>
</dbReference>
<dbReference type="InterPro" id="IPR042221">
    <property type="entry name" value="Leu/Phe-tRNA_Trfase_N"/>
</dbReference>
<evidence type="ECO:0000313" key="5">
    <source>
        <dbReference type="EMBL" id="MCL6269894.1"/>
    </source>
</evidence>
<dbReference type="SUPFAM" id="SSF55729">
    <property type="entry name" value="Acyl-CoA N-acyltransferases (Nat)"/>
    <property type="match status" value="1"/>
</dbReference>
<dbReference type="Gene3D" id="3.40.630.70">
    <property type="entry name" value="Leucyl/phenylalanyl-tRNA-protein transferase, C-terminal domain"/>
    <property type="match status" value="1"/>
</dbReference>
<comment type="caution">
    <text evidence="5">The sequence shown here is derived from an EMBL/GenBank/DDBJ whole genome shotgun (WGS) entry which is preliminary data.</text>
</comment>
<protein>
    <recommendedName>
        <fullName evidence="4">Leucyl/phenylalanyl-tRNA--protein transferase</fullName>
        <ecNumber evidence="4">2.3.2.6</ecNumber>
    </recommendedName>
    <alternativeName>
        <fullName evidence="4">L/F-transferase</fullName>
    </alternativeName>
    <alternativeName>
        <fullName evidence="4">Leucyltransferase</fullName>
    </alternativeName>
    <alternativeName>
        <fullName evidence="4">Phenyalanyltransferase</fullName>
    </alternativeName>
</protein>
<keyword evidence="6" id="KW-1185">Reference proteome</keyword>
<keyword evidence="2 4" id="KW-0808">Transferase</keyword>
<dbReference type="NCBIfam" id="TIGR00667">
    <property type="entry name" value="aat"/>
    <property type="match status" value="1"/>
</dbReference>
<dbReference type="EMBL" id="JAMFLX010000008">
    <property type="protein sequence ID" value="MCL6269894.1"/>
    <property type="molecule type" value="Genomic_DNA"/>
</dbReference>
<dbReference type="Gene3D" id="3.30.70.3550">
    <property type="entry name" value="Leucyl/phenylalanyl-tRNA-protein transferase, N-terminal domain"/>
    <property type="match status" value="1"/>
</dbReference>
<comment type="catalytic activity">
    <reaction evidence="4">
        <text>L-phenylalanyl-tRNA(Phe) + an N-terminal L-alpha-aminoacyl-[protein] = an N-terminal L-phenylalanyl-L-alpha-aminoacyl-[protein] + tRNA(Phe)</text>
        <dbReference type="Rhea" id="RHEA:43632"/>
        <dbReference type="Rhea" id="RHEA-COMP:9668"/>
        <dbReference type="Rhea" id="RHEA-COMP:9699"/>
        <dbReference type="Rhea" id="RHEA-COMP:10636"/>
        <dbReference type="Rhea" id="RHEA-COMP:10637"/>
        <dbReference type="ChEBI" id="CHEBI:78442"/>
        <dbReference type="ChEBI" id="CHEBI:78531"/>
        <dbReference type="ChEBI" id="CHEBI:78597"/>
        <dbReference type="ChEBI" id="CHEBI:83561"/>
        <dbReference type="EC" id="2.3.2.6"/>
    </reaction>
</comment>
<comment type="similarity">
    <text evidence="4">Belongs to the L/F-transferase family.</text>
</comment>
<accession>A0ABT0PET7</accession>
<dbReference type="Proteomes" id="UP001203338">
    <property type="component" value="Unassembled WGS sequence"/>
</dbReference>
<dbReference type="HAMAP" id="MF_00688">
    <property type="entry name" value="Leu_Phe_trans"/>
    <property type="match status" value="1"/>
</dbReference>
<proteinExistence type="inferred from homology"/>
<reference evidence="5 6" key="1">
    <citation type="submission" date="2022-05" db="EMBL/GenBank/DDBJ databases">
        <authorList>
            <person name="Park J.-S."/>
        </authorList>
    </citation>
    <scope>NUCLEOTIDE SEQUENCE [LARGE SCALE GENOMIC DNA]</scope>
    <source>
        <strain evidence="5 6">2012CJ34-2</strain>
    </source>
</reference>
<keyword evidence="1 4" id="KW-0963">Cytoplasm</keyword>
<dbReference type="InterPro" id="IPR004616">
    <property type="entry name" value="Leu/Phe-tRNA_Trfase"/>
</dbReference>
<evidence type="ECO:0000256" key="1">
    <source>
        <dbReference type="ARBA" id="ARBA00022490"/>
    </source>
</evidence>
<evidence type="ECO:0000256" key="4">
    <source>
        <dbReference type="HAMAP-Rule" id="MF_00688"/>
    </source>
</evidence>
<gene>
    <name evidence="4 5" type="primary">aat</name>
    <name evidence="5" type="ORF">M3P05_08085</name>
</gene>
<dbReference type="PANTHER" id="PTHR30098">
    <property type="entry name" value="LEUCYL/PHENYLALANYL-TRNA--PROTEIN TRANSFERASE"/>
    <property type="match status" value="1"/>
</dbReference>
<evidence type="ECO:0000313" key="6">
    <source>
        <dbReference type="Proteomes" id="UP001203338"/>
    </source>
</evidence>